<reference evidence="3" key="1">
    <citation type="journal article" date="2019" name="Int. J. Syst. Evol. Microbiol.">
        <title>The Global Catalogue of Microorganisms (GCM) 10K type strain sequencing project: providing services to taxonomists for standard genome sequencing and annotation.</title>
        <authorList>
            <consortium name="The Broad Institute Genomics Platform"/>
            <consortium name="The Broad Institute Genome Sequencing Center for Infectious Disease"/>
            <person name="Wu L."/>
            <person name="Ma J."/>
        </authorList>
    </citation>
    <scope>NUCLEOTIDE SEQUENCE [LARGE SCALE GENOMIC DNA]</scope>
    <source>
        <strain evidence="3">KCTC 62102</strain>
    </source>
</reference>
<evidence type="ECO:0000313" key="3">
    <source>
        <dbReference type="Proteomes" id="UP001595445"/>
    </source>
</evidence>
<feature type="domain" description="YjiS-like" evidence="1">
    <location>
        <begin position="23"/>
        <end position="57"/>
    </location>
</feature>
<organism evidence="2 3">
    <name type="scientific">Tabrizicola soli</name>
    <dbReference type="NCBI Taxonomy" id="2185115"/>
    <lineage>
        <taxon>Bacteria</taxon>
        <taxon>Pseudomonadati</taxon>
        <taxon>Pseudomonadota</taxon>
        <taxon>Alphaproteobacteria</taxon>
        <taxon>Rhodobacterales</taxon>
        <taxon>Paracoccaceae</taxon>
        <taxon>Tabrizicola</taxon>
    </lineage>
</organism>
<proteinExistence type="predicted"/>
<dbReference type="EMBL" id="JBHRSM010000010">
    <property type="protein sequence ID" value="MFC3085510.1"/>
    <property type="molecule type" value="Genomic_DNA"/>
</dbReference>
<evidence type="ECO:0000313" key="2">
    <source>
        <dbReference type="EMBL" id="MFC3085510.1"/>
    </source>
</evidence>
<name>A0ABV7DSY4_9RHOB</name>
<evidence type="ECO:0000259" key="1">
    <source>
        <dbReference type="Pfam" id="PF06568"/>
    </source>
</evidence>
<sequence>MPQTTTRTLPFSAPRGFVARLTRSATDAIARRRNRLALGRLDPHLLRDIGLSSDEARTEAAKPFWQP</sequence>
<comment type="caution">
    <text evidence="2">The sequence shown here is derived from an EMBL/GenBank/DDBJ whole genome shotgun (WGS) entry which is preliminary data.</text>
</comment>
<dbReference type="RefSeq" id="WP_197644163.1">
    <property type="nucleotide sequence ID" value="NZ_JAEACP010000011.1"/>
</dbReference>
<dbReference type="Pfam" id="PF06568">
    <property type="entry name" value="YjiS-like"/>
    <property type="match status" value="1"/>
</dbReference>
<dbReference type="InterPro" id="IPR009506">
    <property type="entry name" value="YjiS-like"/>
</dbReference>
<accession>A0ABV7DSY4</accession>
<dbReference type="Proteomes" id="UP001595445">
    <property type="component" value="Unassembled WGS sequence"/>
</dbReference>
<gene>
    <name evidence="2" type="ORF">ACFOD6_05555</name>
</gene>
<keyword evidence="3" id="KW-1185">Reference proteome</keyword>
<protein>
    <submittedName>
        <fullName evidence="2">DUF1127 domain-containing protein</fullName>
    </submittedName>
</protein>